<keyword evidence="4" id="KW-0498">Mitosis</keyword>
<evidence type="ECO:0000256" key="3">
    <source>
        <dbReference type="ARBA" id="ARBA00022618"/>
    </source>
</evidence>
<keyword evidence="4" id="KW-0131">Cell cycle</keyword>
<evidence type="ECO:0000256" key="5">
    <source>
        <dbReference type="ARBA" id="ARBA00022829"/>
    </source>
</evidence>
<dbReference type="InterPro" id="IPR006909">
    <property type="entry name" value="Rad21/Rec8_C_eu"/>
</dbReference>
<dbReference type="GO" id="GO:0007059">
    <property type="term" value="P:chromosome segregation"/>
    <property type="evidence" value="ECO:0007669"/>
    <property type="project" value="UniProtKB-KW"/>
</dbReference>
<evidence type="ECO:0000313" key="12">
    <source>
        <dbReference type="Proteomes" id="UP001558713"/>
    </source>
</evidence>
<evidence type="ECO:0000256" key="4">
    <source>
        <dbReference type="ARBA" id="ARBA00022776"/>
    </source>
</evidence>
<feature type="compositionally biased region" description="Polar residues" evidence="8">
    <location>
        <begin position="470"/>
        <end position="489"/>
    </location>
</feature>
<keyword evidence="6" id="KW-0539">Nucleus</keyword>
<comment type="subunit">
    <text evidence="7">Component of the cohesin complex.</text>
</comment>
<organism evidence="11 12">
    <name type="scientific">Cardamine amara subsp. amara</name>
    <dbReference type="NCBI Taxonomy" id="228776"/>
    <lineage>
        <taxon>Eukaryota</taxon>
        <taxon>Viridiplantae</taxon>
        <taxon>Streptophyta</taxon>
        <taxon>Embryophyta</taxon>
        <taxon>Tracheophyta</taxon>
        <taxon>Spermatophyta</taxon>
        <taxon>Magnoliopsida</taxon>
        <taxon>eudicotyledons</taxon>
        <taxon>Gunneridae</taxon>
        <taxon>Pentapetalae</taxon>
        <taxon>rosids</taxon>
        <taxon>malvids</taxon>
        <taxon>Brassicales</taxon>
        <taxon>Brassicaceae</taxon>
        <taxon>Cardamineae</taxon>
        <taxon>Cardamine</taxon>
    </lineage>
</organism>
<evidence type="ECO:0000259" key="10">
    <source>
        <dbReference type="Pfam" id="PF04825"/>
    </source>
</evidence>
<evidence type="ECO:0000256" key="7">
    <source>
        <dbReference type="ARBA" id="ARBA00064543"/>
    </source>
</evidence>
<dbReference type="PANTHER" id="PTHR12585">
    <property type="entry name" value="SCC1 / RAD21 FAMILY MEMBER"/>
    <property type="match status" value="1"/>
</dbReference>
<keyword evidence="3" id="KW-0132">Cell division</keyword>
<dbReference type="Pfam" id="PF04824">
    <property type="entry name" value="Rad21_Rec8"/>
    <property type="match status" value="1"/>
</dbReference>
<comment type="subcellular location">
    <subcellularLocation>
        <location evidence="1">Nucleus</location>
    </subcellularLocation>
</comment>
<dbReference type="Pfam" id="PF04825">
    <property type="entry name" value="Rad21_Rec8_N"/>
    <property type="match status" value="1"/>
</dbReference>
<gene>
    <name evidence="11" type="ORF">V5N11_036191</name>
</gene>
<feature type="compositionally biased region" description="Basic and acidic residues" evidence="8">
    <location>
        <begin position="191"/>
        <end position="201"/>
    </location>
</feature>
<evidence type="ECO:0000256" key="2">
    <source>
        <dbReference type="ARBA" id="ARBA00009870"/>
    </source>
</evidence>
<feature type="domain" description="Rad21/Rec8-like protein N-terminal" evidence="10">
    <location>
        <begin position="1"/>
        <end position="102"/>
    </location>
</feature>
<dbReference type="Proteomes" id="UP001558713">
    <property type="component" value="Unassembled WGS sequence"/>
</dbReference>
<sequence>MFYSQTLLGLKGELGTVWCAAHMNRPLKKSQYIATDIPQTVDRIIEINVPMALRMSSHLLVGVVKIYSKKVDYLYHDWSLLNTWVAKAFVSPQVDLPENARQAPVESVTLPSALNLDDFDLDDDTLEREFDNHLRSEEDITLTDQIPTGIDPYVSVTFEEDIRSESSPMDVDQSTGPVSGHFREIDVEMAHEATPENEPRDSNVAPDIGTYTPRNDTEELPEFQDPRPSNLTEELNPNTERSDANSPGSVPEIEIRRDAAHDLSPASHPPFAAEEQNVRVEETESLDETLNEKEPTIPSIDEEVLNSRRGSAFELRSGSPGFAGSEEERRDFVHPSPQLALQPSPPPQPQIRPRKRKRFDKVTVLTNSEMKERLEDPSDTLRKRKKCPSSKLNVWRLNNQSKKDQSFNEPLLTGVSDVLRSSVFEKDCVASKPYLAVSDETFPEPPSVSSPTRETETEINPASPIPQSRVPDSTNPDGTVQQSPAQQTEDVQDFATPRSAHAESVATEAQSPRTFNNEDMGIEHLRDSSFPVYMPSPPPRSSPFRTDDFTTQSGTWETRSYRTEPSTSTNLEDMPELRNSGLSAVPEMTDEELNFLEVGSNTPVRSPASQDSDALTGRTRALVQYLQQRSSSSPSSSHSSGDLSLNKILAGKTKKLAARMFFETLVLKSRGLIDMQQDQPYGDIALKLMPALFSKVQT</sequence>
<evidence type="ECO:0000259" key="9">
    <source>
        <dbReference type="Pfam" id="PF04824"/>
    </source>
</evidence>
<dbReference type="FunFam" id="1.10.10.580:FF:000002">
    <property type="entry name" value="Sister chromatid cohesion 1 protein 4"/>
    <property type="match status" value="1"/>
</dbReference>
<dbReference type="PANTHER" id="PTHR12585:SF55">
    <property type="entry name" value="SISTER CHROMATID COHESION 1 PROTEIN 3"/>
    <property type="match status" value="1"/>
</dbReference>
<protein>
    <submittedName>
        <fullName evidence="11">Sister chromatid cohesion 1 protein 3</fullName>
    </submittedName>
</protein>
<dbReference type="InterPro" id="IPR039781">
    <property type="entry name" value="Rad21/Rec8-like"/>
</dbReference>
<dbReference type="Gene3D" id="1.10.10.580">
    <property type="entry name" value="Structural maintenance of chromosome 1. Chain E"/>
    <property type="match status" value="1"/>
</dbReference>
<proteinExistence type="inferred from homology"/>
<evidence type="ECO:0000256" key="8">
    <source>
        <dbReference type="SAM" id="MobiDB-lite"/>
    </source>
</evidence>
<feature type="compositionally biased region" description="Polar residues" evidence="8">
    <location>
        <begin position="227"/>
        <end position="248"/>
    </location>
</feature>
<feature type="region of interest" description="Disordered" evidence="8">
    <location>
        <begin position="537"/>
        <end position="574"/>
    </location>
</feature>
<dbReference type="InterPro" id="IPR023093">
    <property type="entry name" value="ScpA-like_C"/>
</dbReference>
<keyword evidence="12" id="KW-1185">Reference proteome</keyword>
<dbReference type="InterPro" id="IPR006910">
    <property type="entry name" value="Rad21_Rec8_N"/>
</dbReference>
<feature type="compositionally biased region" description="Polar residues" evidence="8">
    <location>
        <begin position="390"/>
        <end position="400"/>
    </location>
</feature>
<reference evidence="11 12" key="1">
    <citation type="submission" date="2024-04" db="EMBL/GenBank/DDBJ databases">
        <title>Genome assembly C_amara_ONT_v2.</title>
        <authorList>
            <person name="Yant L."/>
            <person name="Moore C."/>
            <person name="Slenker M."/>
        </authorList>
    </citation>
    <scope>NUCLEOTIDE SEQUENCE [LARGE SCALE GENOMIC DNA]</scope>
    <source>
        <tissue evidence="11">Leaf</tissue>
    </source>
</reference>
<feature type="compositionally biased region" description="Polar residues" evidence="8">
    <location>
        <begin position="549"/>
        <end position="571"/>
    </location>
</feature>
<dbReference type="CDD" id="cd21793">
    <property type="entry name" value="Rad21_Rec8_M_AtSYN1-like"/>
    <property type="match status" value="1"/>
</dbReference>
<feature type="region of interest" description="Disordered" evidence="8">
    <location>
        <begin position="262"/>
        <end position="407"/>
    </location>
</feature>
<dbReference type="GO" id="GO:0051301">
    <property type="term" value="P:cell division"/>
    <property type="evidence" value="ECO:0007669"/>
    <property type="project" value="UniProtKB-KW"/>
</dbReference>
<dbReference type="AlphaFoldDB" id="A0ABD0Z4S6"/>
<name>A0ABD0Z4S6_CARAN</name>
<evidence type="ECO:0000256" key="1">
    <source>
        <dbReference type="ARBA" id="ARBA00004123"/>
    </source>
</evidence>
<feature type="compositionally biased region" description="Polar residues" evidence="8">
    <location>
        <begin position="507"/>
        <end position="517"/>
    </location>
</feature>
<keyword evidence="5" id="KW-0159">Chromosome partition</keyword>
<dbReference type="GO" id="GO:0005634">
    <property type="term" value="C:nucleus"/>
    <property type="evidence" value="ECO:0007669"/>
    <property type="project" value="UniProtKB-SubCell"/>
</dbReference>
<feature type="compositionally biased region" description="Basic and acidic residues" evidence="8">
    <location>
        <begin position="369"/>
        <end position="381"/>
    </location>
</feature>
<accession>A0ABD0Z4S6</accession>
<evidence type="ECO:0000256" key="6">
    <source>
        <dbReference type="ARBA" id="ARBA00023242"/>
    </source>
</evidence>
<evidence type="ECO:0000313" key="11">
    <source>
        <dbReference type="EMBL" id="KAL1189708.1"/>
    </source>
</evidence>
<dbReference type="InterPro" id="IPR036390">
    <property type="entry name" value="WH_DNA-bd_sf"/>
</dbReference>
<dbReference type="EMBL" id="JBANAX010000888">
    <property type="protein sequence ID" value="KAL1189708.1"/>
    <property type="molecule type" value="Genomic_DNA"/>
</dbReference>
<feature type="domain" description="Rad21/Rec8-like protein C-terminal eukaryotic" evidence="9">
    <location>
        <begin position="640"/>
        <end position="692"/>
    </location>
</feature>
<comment type="caution">
    <text evidence="11">The sequence shown here is derived from an EMBL/GenBank/DDBJ whole genome shotgun (WGS) entry which is preliminary data.</text>
</comment>
<feature type="region of interest" description="Disordered" evidence="8">
    <location>
        <begin position="438"/>
        <end position="518"/>
    </location>
</feature>
<feature type="region of interest" description="Disordered" evidence="8">
    <location>
        <begin position="191"/>
        <end position="250"/>
    </location>
</feature>
<comment type="similarity">
    <text evidence="2">Belongs to the rad21 family.</text>
</comment>
<dbReference type="SUPFAM" id="SSF46785">
    <property type="entry name" value="Winged helix' DNA-binding domain"/>
    <property type="match status" value="1"/>
</dbReference>